<keyword evidence="2" id="KW-0378">Hydrolase</keyword>
<dbReference type="Gene3D" id="3.30.420.10">
    <property type="entry name" value="Ribonuclease H-like superfamily/Ribonuclease H"/>
    <property type="match status" value="1"/>
</dbReference>
<sequence>MGVLQSTTSLPKLPLYPVPHYCYINTIAEANDVLRGIQGPAVIGFDLEAVAVNLPDVPKPRGKADKKKKLAAQIQQRKDGLFELDWKAVTICLVQIATEDGGVFLIHLSAMGDVPLELLRICESPLVLKVTTGIYSDGQRLWDSFRWNLYGAVTLGLMAKLAFPEQIHPKLPYSADPGLTTILPHVLGYSVDKHVQHSDWNVAELSKEQKDYAATDAHAALKAFQQLLVLLAQVQSNGDLVDENWYTFDVVERKRVERNSGTEWKAACPWWSGLASEGFVGRNLN</sequence>
<evidence type="ECO:0000313" key="4">
    <source>
        <dbReference type="EMBL" id="KAJ7229013.1"/>
    </source>
</evidence>
<feature type="domain" description="3'-5' exonuclease" evidence="3">
    <location>
        <begin position="58"/>
        <end position="232"/>
    </location>
</feature>
<dbReference type="GO" id="GO:0003676">
    <property type="term" value="F:nucleic acid binding"/>
    <property type="evidence" value="ECO:0007669"/>
    <property type="project" value="InterPro"/>
</dbReference>
<proteinExistence type="predicted"/>
<dbReference type="InterPro" id="IPR051132">
    <property type="entry name" value="3-5_Exonuclease_domain"/>
</dbReference>
<dbReference type="PANTHER" id="PTHR13620:SF104">
    <property type="entry name" value="EXONUCLEASE 3'-5' DOMAIN-CONTAINING PROTEIN 2"/>
    <property type="match status" value="1"/>
</dbReference>
<dbReference type="SUPFAM" id="SSF53098">
    <property type="entry name" value="Ribonuclease H-like"/>
    <property type="match status" value="1"/>
</dbReference>
<dbReference type="PANTHER" id="PTHR13620">
    <property type="entry name" value="3-5 EXONUCLEASE"/>
    <property type="match status" value="1"/>
</dbReference>
<dbReference type="GO" id="GO:0005634">
    <property type="term" value="C:nucleus"/>
    <property type="evidence" value="ECO:0007669"/>
    <property type="project" value="TreeGrafter"/>
</dbReference>
<protein>
    <submittedName>
        <fullName evidence="4">Ribonuclease H-like domain-containing protein</fullName>
    </submittedName>
</protein>
<evidence type="ECO:0000256" key="1">
    <source>
        <dbReference type="ARBA" id="ARBA00022722"/>
    </source>
</evidence>
<dbReference type="AlphaFoldDB" id="A0AAD6YTK3"/>
<dbReference type="GO" id="GO:0008408">
    <property type="term" value="F:3'-5' exonuclease activity"/>
    <property type="evidence" value="ECO:0007669"/>
    <property type="project" value="InterPro"/>
</dbReference>
<gene>
    <name evidence="4" type="ORF">GGX14DRAFT_555050</name>
</gene>
<dbReference type="GO" id="GO:0005737">
    <property type="term" value="C:cytoplasm"/>
    <property type="evidence" value="ECO:0007669"/>
    <property type="project" value="TreeGrafter"/>
</dbReference>
<dbReference type="InterPro" id="IPR002562">
    <property type="entry name" value="3'-5'_exonuclease_dom"/>
</dbReference>
<dbReference type="CDD" id="cd06141">
    <property type="entry name" value="WRN_exo"/>
    <property type="match status" value="1"/>
</dbReference>
<keyword evidence="1" id="KW-0540">Nuclease</keyword>
<dbReference type="InterPro" id="IPR012337">
    <property type="entry name" value="RNaseH-like_sf"/>
</dbReference>
<comment type="caution">
    <text evidence="4">The sequence shown here is derived from an EMBL/GenBank/DDBJ whole genome shotgun (WGS) entry which is preliminary data.</text>
</comment>
<accession>A0AAD6YTK3</accession>
<dbReference type="Proteomes" id="UP001219525">
    <property type="component" value="Unassembled WGS sequence"/>
</dbReference>
<reference evidence="4" key="1">
    <citation type="submission" date="2023-03" db="EMBL/GenBank/DDBJ databases">
        <title>Massive genome expansion in bonnet fungi (Mycena s.s.) driven by repeated elements and novel gene families across ecological guilds.</title>
        <authorList>
            <consortium name="Lawrence Berkeley National Laboratory"/>
            <person name="Harder C.B."/>
            <person name="Miyauchi S."/>
            <person name="Viragh M."/>
            <person name="Kuo A."/>
            <person name="Thoen E."/>
            <person name="Andreopoulos B."/>
            <person name="Lu D."/>
            <person name="Skrede I."/>
            <person name="Drula E."/>
            <person name="Henrissat B."/>
            <person name="Morin E."/>
            <person name="Kohler A."/>
            <person name="Barry K."/>
            <person name="LaButti K."/>
            <person name="Morin E."/>
            <person name="Salamov A."/>
            <person name="Lipzen A."/>
            <person name="Mereny Z."/>
            <person name="Hegedus B."/>
            <person name="Baldrian P."/>
            <person name="Stursova M."/>
            <person name="Weitz H."/>
            <person name="Taylor A."/>
            <person name="Grigoriev I.V."/>
            <person name="Nagy L.G."/>
            <person name="Martin F."/>
            <person name="Kauserud H."/>
        </authorList>
    </citation>
    <scope>NUCLEOTIDE SEQUENCE</scope>
    <source>
        <strain evidence="4">9144</strain>
    </source>
</reference>
<dbReference type="GO" id="GO:0006139">
    <property type="term" value="P:nucleobase-containing compound metabolic process"/>
    <property type="evidence" value="ECO:0007669"/>
    <property type="project" value="InterPro"/>
</dbReference>
<keyword evidence="5" id="KW-1185">Reference proteome</keyword>
<dbReference type="Pfam" id="PF01612">
    <property type="entry name" value="DNA_pol_A_exo1"/>
    <property type="match status" value="1"/>
</dbReference>
<name>A0AAD6YTK3_9AGAR</name>
<evidence type="ECO:0000313" key="5">
    <source>
        <dbReference type="Proteomes" id="UP001219525"/>
    </source>
</evidence>
<evidence type="ECO:0000256" key="2">
    <source>
        <dbReference type="ARBA" id="ARBA00022801"/>
    </source>
</evidence>
<evidence type="ECO:0000259" key="3">
    <source>
        <dbReference type="SMART" id="SM00474"/>
    </source>
</evidence>
<dbReference type="EMBL" id="JARJCW010000002">
    <property type="protein sequence ID" value="KAJ7229013.1"/>
    <property type="molecule type" value="Genomic_DNA"/>
</dbReference>
<dbReference type="InterPro" id="IPR036397">
    <property type="entry name" value="RNaseH_sf"/>
</dbReference>
<organism evidence="4 5">
    <name type="scientific">Mycena pura</name>
    <dbReference type="NCBI Taxonomy" id="153505"/>
    <lineage>
        <taxon>Eukaryota</taxon>
        <taxon>Fungi</taxon>
        <taxon>Dikarya</taxon>
        <taxon>Basidiomycota</taxon>
        <taxon>Agaricomycotina</taxon>
        <taxon>Agaricomycetes</taxon>
        <taxon>Agaricomycetidae</taxon>
        <taxon>Agaricales</taxon>
        <taxon>Marasmiineae</taxon>
        <taxon>Mycenaceae</taxon>
        <taxon>Mycena</taxon>
    </lineage>
</organism>
<dbReference type="SMART" id="SM00474">
    <property type="entry name" value="35EXOc"/>
    <property type="match status" value="1"/>
</dbReference>